<sequence length="121" mass="13068">MITTIISESQHAALTALTAATAATTTSAVVEVTIVTLSETNASHGRWHNTNNAHLYAYEFLTHLETATEEKEPGAMASYFGVTPKVPSDAREEYDAPCFCGMYCEGLLVADEGRQLRKAPT</sequence>
<dbReference type="Proteomes" id="UP000606786">
    <property type="component" value="Unassembled WGS sequence"/>
</dbReference>
<comment type="caution">
    <text evidence="1">The sequence shown here is derived from an EMBL/GenBank/DDBJ whole genome shotgun (WGS) entry which is preliminary data.</text>
</comment>
<keyword evidence="2" id="KW-1185">Reference proteome</keyword>
<accession>A0A811U4K4</accession>
<dbReference type="EMBL" id="CAJHJT010000001">
    <property type="protein sequence ID" value="CAD6993136.1"/>
    <property type="molecule type" value="Genomic_DNA"/>
</dbReference>
<gene>
    <name evidence="1" type="ORF">CCAP1982_LOCUS1962</name>
</gene>
<proteinExistence type="predicted"/>
<protein>
    <submittedName>
        <fullName evidence="1">(Mediterranean fruit fly) hypothetical protein</fullName>
    </submittedName>
</protein>
<dbReference type="AlphaFoldDB" id="A0A811U4K4"/>
<reference evidence="1" key="1">
    <citation type="submission" date="2020-11" db="EMBL/GenBank/DDBJ databases">
        <authorList>
            <person name="Whitehead M."/>
        </authorList>
    </citation>
    <scope>NUCLEOTIDE SEQUENCE</scope>
    <source>
        <strain evidence="1">EGII</strain>
    </source>
</reference>
<organism evidence="1 2">
    <name type="scientific">Ceratitis capitata</name>
    <name type="common">Mediterranean fruit fly</name>
    <name type="synonym">Tephritis capitata</name>
    <dbReference type="NCBI Taxonomy" id="7213"/>
    <lineage>
        <taxon>Eukaryota</taxon>
        <taxon>Metazoa</taxon>
        <taxon>Ecdysozoa</taxon>
        <taxon>Arthropoda</taxon>
        <taxon>Hexapoda</taxon>
        <taxon>Insecta</taxon>
        <taxon>Pterygota</taxon>
        <taxon>Neoptera</taxon>
        <taxon>Endopterygota</taxon>
        <taxon>Diptera</taxon>
        <taxon>Brachycera</taxon>
        <taxon>Muscomorpha</taxon>
        <taxon>Tephritoidea</taxon>
        <taxon>Tephritidae</taxon>
        <taxon>Ceratitis</taxon>
        <taxon>Ceratitis</taxon>
    </lineage>
</organism>
<evidence type="ECO:0000313" key="1">
    <source>
        <dbReference type="EMBL" id="CAD6993136.1"/>
    </source>
</evidence>
<name>A0A811U4K4_CERCA</name>
<evidence type="ECO:0000313" key="2">
    <source>
        <dbReference type="Proteomes" id="UP000606786"/>
    </source>
</evidence>